<feature type="domain" description="CRIB" evidence="1">
    <location>
        <begin position="1"/>
        <end position="30"/>
    </location>
</feature>
<dbReference type="Gene3D" id="3.90.810.10">
    <property type="entry name" value="CRIB domain"/>
    <property type="match status" value="1"/>
</dbReference>
<sequence>MPPEWSHMLTVAGITKWEQQQNPTVVLNVLNLLSRKDDTPQKYMTSIIGPPSGKLH</sequence>
<evidence type="ECO:0000313" key="2">
    <source>
        <dbReference type="EMBL" id="VDP42055.1"/>
    </source>
</evidence>
<reference evidence="4" key="1">
    <citation type="submission" date="2016-06" db="UniProtKB">
        <authorList>
            <consortium name="WormBaseParasite"/>
        </authorList>
    </citation>
    <scope>IDENTIFICATION</scope>
</reference>
<evidence type="ECO:0000259" key="1">
    <source>
        <dbReference type="Pfam" id="PF00786"/>
    </source>
</evidence>
<evidence type="ECO:0000313" key="3">
    <source>
        <dbReference type="Proteomes" id="UP000279833"/>
    </source>
</evidence>
<dbReference type="WBParaSite" id="SCUD_0001089901-mRNA-1">
    <property type="protein sequence ID" value="SCUD_0001089901-mRNA-1"/>
    <property type="gene ID" value="SCUD_0001089901"/>
</dbReference>
<reference evidence="2 3" key="2">
    <citation type="submission" date="2018-11" db="EMBL/GenBank/DDBJ databases">
        <authorList>
            <consortium name="Pathogen Informatics"/>
        </authorList>
    </citation>
    <scope>NUCLEOTIDE SEQUENCE [LARGE SCALE GENOMIC DNA]</scope>
    <source>
        <strain evidence="2">Dakar</strain>
        <strain evidence="3">Dakar, Senegal</strain>
    </source>
</reference>
<keyword evidence="3" id="KW-1185">Reference proteome</keyword>
<dbReference type="Proteomes" id="UP000279833">
    <property type="component" value="Unassembled WGS sequence"/>
</dbReference>
<dbReference type="InterPro" id="IPR036936">
    <property type="entry name" value="CRIB_dom_sf"/>
</dbReference>
<dbReference type="Pfam" id="PF00786">
    <property type="entry name" value="PBD"/>
    <property type="match status" value="1"/>
</dbReference>
<gene>
    <name evidence="2" type="ORF">SCUD_LOCUS10899</name>
</gene>
<dbReference type="InterPro" id="IPR000095">
    <property type="entry name" value="CRIB_dom"/>
</dbReference>
<evidence type="ECO:0000313" key="4">
    <source>
        <dbReference type="WBParaSite" id="SCUD_0001089901-mRNA-1"/>
    </source>
</evidence>
<organism evidence="4">
    <name type="scientific">Schistosoma curassoni</name>
    <dbReference type="NCBI Taxonomy" id="6186"/>
    <lineage>
        <taxon>Eukaryota</taxon>
        <taxon>Metazoa</taxon>
        <taxon>Spiralia</taxon>
        <taxon>Lophotrochozoa</taxon>
        <taxon>Platyhelminthes</taxon>
        <taxon>Trematoda</taxon>
        <taxon>Digenea</taxon>
        <taxon>Strigeidida</taxon>
        <taxon>Schistosomatoidea</taxon>
        <taxon>Schistosomatidae</taxon>
        <taxon>Schistosoma</taxon>
    </lineage>
</organism>
<name>A0A183K7C2_9TREM</name>
<dbReference type="AlphaFoldDB" id="A0A183K7C2"/>
<protein>
    <submittedName>
        <fullName evidence="4">CRIB domain-containing protein</fullName>
    </submittedName>
</protein>
<proteinExistence type="predicted"/>
<accession>A0A183K7C2</accession>
<dbReference type="EMBL" id="UZAK01034065">
    <property type="protein sequence ID" value="VDP42055.1"/>
    <property type="molecule type" value="Genomic_DNA"/>
</dbReference>